<feature type="compositionally biased region" description="Gly residues" evidence="1">
    <location>
        <begin position="333"/>
        <end position="349"/>
    </location>
</feature>
<evidence type="ECO:0000256" key="1">
    <source>
        <dbReference type="SAM" id="MobiDB-lite"/>
    </source>
</evidence>
<dbReference type="STRING" id="582667.SAMN05192568_107415"/>
<dbReference type="OrthoDB" id="7330655at2"/>
<gene>
    <name evidence="2" type="ORF">SAMN05192568_107415</name>
</gene>
<organism evidence="2 3">
    <name type="scientific">Methylobacterium pseudosasicola</name>
    <dbReference type="NCBI Taxonomy" id="582667"/>
    <lineage>
        <taxon>Bacteria</taxon>
        <taxon>Pseudomonadati</taxon>
        <taxon>Pseudomonadota</taxon>
        <taxon>Alphaproteobacteria</taxon>
        <taxon>Hyphomicrobiales</taxon>
        <taxon>Methylobacteriaceae</taxon>
        <taxon>Methylobacterium</taxon>
    </lineage>
</organism>
<sequence length="386" mass="38676">MTIGFGSLPSFAAGDDQNPLSPALQQLLQQQQLAQAQAPAPAAMPQDVPPAVPPGFTGYQPQTPPTGAPTPVVQPGAQAAGAGLLSMLGPNSAEAATMDPGDIRGRFISTLQSGGLTNPNGLGAVAAYAQHESRYSPSNITGSWSDPSESGQAGQSGGILSWRADRLKAMKDFTAGASDPVVAQAQFTLAENPALIRALQNAQSPQEANALMADAWKFAGYNRPGGENAARLATTQAYANSFAGGQALPATASPRGASMGSTAQRGGFGLGGIQAQGSAVPGQMSPASGVASLSGQPLAVAPDATGFASDPVPQTAPQPGPYDGVASALKSIAGGGQKQAQGAKGGGMPAGEAPGGRPISLLEARKLYDPSKFFTMLQQHGVRARG</sequence>
<protein>
    <recommendedName>
        <fullName evidence="4">Phage tail lysozyme domain-containing protein</fullName>
    </recommendedName>
</protein>
<evidence type="ECO:0008006" key="4">
    <source>
        <dbReference type="Google" id="ProtNLM"/>
    </source>
</evidence>
<dbReference type="Proteomes" id="UP000199048">
    <property type="component" value="Unassembled WGS sequence"/>
</dbReference>
<name>A0A1I4UQ68_9HYPH</name>
<dbReference type="RefSeq" id="WP_092047010.1">
    <property type="nucleotide sequence ID" value="NZ_FOTK01000074.1"/>
</dbReference>
<proteinExistence type="predicted"/>
<evidence type="ECO:0000313" key="3">
    <source>
        <dbReference type="Proteomes" id="UP000199048"/>
    </source>
</evidence>
<accession>A0A1I4UQ68</accession>
<keyword evidence="3" id="KW-1185">Reference proteome</keyword>
<dbReference type="AlphaFoldDB" id="A0A1I4UQ68"/>
<feature type="region of interest" description="Disordered" evidence="1">
    <location>
        <begin position="333"/>
        <end position="358"/>
    </location>
</feature>
<dbReference type="EMBL" id="FOTK01000074">
    <property type="protein sequence ID" value="SFM90890.1"/>
    <property type="molecule type" value="Genomic_DNA"/>
</dbReference>
<reference evidence="3" key="1">
    <citation type="submission" date="2016-10" db="EMBL/GenBank/DDBJ databases">
        <authorList>
            <person name="Varghese N."/>
            <person name="Submissions S."/>
        </authorList>
    </citation>
    <scope>NUCLEOTIDE SEQUENCE [LARGE SCALE GENOMIC DNA]</scope>
    <source>
        <strain evidence="3">BL36</strain>
    </source>
</reference>
<evidence type="ECO:0000313" key="2">
    <source>
        <dbReference type="EMBL" id="SFM90890.1"/>
    </source>
</evidence>
<feature type="region of interest" description="Disordered" evidence="1">
    <location>
        <begin position="1"/>
        <end position="22"/>
    </location>
</feature>